<reference evidence="1 2" key="1">
    <citation type="submission" date="2016-10" db="EMBL/GenBank/DDBJ databases">
        <authorList>
            <person name="de Groot N.N."/>
        </authorList>
    </citation>
    <scope>NUCLEOTIDE SEQUENCE [LARGE SCALE GENOMIC DNA]</scope>
    <source>
        <strain evidence="1 2">DSM 8423</strain>
    </source>
</reference>
<accession>A0A1H7VS73</accession>
<dbReference type="InterPro" id="IPR020835">
    <property type="entry name" value="Catalase_sf"/>
</dbReference>
<dbReference type="GO" id="GO:0020037">
    <property type="term" value="F:heme binding"/>
    <property type="evidence" value="ECO:0007669"/>
    <property type="project" value="InterPro"/>
</dbReference>
<proteinExistence type="predicted"/>
<dbReference type="AlphaFoldDB" id="A0A1H7VS73"/>
<keyword evidence="2" id="KW-1185">Reference proteome</keyword>
<dbReference type="OrthoDB" id="336698at2"/>
<name>A0A1H7VS73_9BACT</name>
<dbReference type="EMBL" id="FOBS01000004">
    <property type="protein sequence ID" value="SEM12091.1"/>
    <property type="molecule type" value="Genomic_DNA"/>
</dbReference>
<dbReference type="Gene3D" id="2.40.180.10">
    <property type="entry name" value="Catalase core domain"/>
    <property type="match status" value="1"/>
</dbReference>
<evidence type="ECO:0000313" key="1">
    <source>
        <dbReference type="EMBL" id="SEM12091.1"/>
    </source>
</evidence>
<dbReference type="Proteomes" id="UP000198744">
    <property type="component" value="Unassembled WGS sequence"/>
</dbReference>
<evidence type="ECO:0008006" key="3">
    <source>
        <dbReference type="Google" id="ProtNLM"/>
    </source>
</evidence>
<dbReference type="RefSeq" id="WP_139198215.1">
    <property type="nucleotide sequence ID" value="NZ_FOBS01000004.1"/>
</dbReference>
<protein>
    <recommendedName>
        <fullName evidence="3">Catalase</fullName>
    </recommendedName>
</protein>
<gene>
    <name evidence="1" type="ORF">SAMN04489760_104164</name>
</gene>
<organism evidence="1 2">
    <name type="scientific">Syntrophus gentianae</name>
    <dbReference type="NCBI Taxonomy" id="43775"/>
    <lineage>
        <taxon>Bacteria</taxon>
        <taxon>Pseudomonadati</taxon>
        <taxon>Thermodesulfobacteriota</taxon>
        <taxon>Syntrophia</taxon>
        <taxon>Syntrophales</taxon>
        <taxon>Syntrophaceae</taxon>
        <taxon>Syntrophus</taxon>
    </lineage>
</organism>
<sequence length="345" mass="38620">MASKRRLQQLTPSVLIPLAGLPPRPLGPGGKDNEAAIDQLVAEMTQRIKAITLAEAENNIIPRFNQVKTVACVSAEFRVHEDIPVQLRHGLFSQPASYPALLRFANAINRDDSKKDIRGLSIRVSNVRGPVVWGEPGIQDFLLNSYPALFAATPEEFLSFIRARQEGRELRFFLNPLDPHLKSLGIVLKAQKRHLSPLDIRYWSTVPFRLGETGGQVVKYSVTPCSSYRTTKAVRPGENQLRAAIKAHLQQEEACFSFGVQVQKDPESMPIEDASVIWDESVSPFQTVATITIRNQDFDNSESLAVCERSSFNPWQSLVAHEPLGRMNAVRRLVYAEAARLRNKE</sequence>
<dbReference type="STRING" id="43775.SAMN04489760_104164"/>
<dbReference type="SUPFAM" id="SSF56634">
    <property type="entry name" value="Heme-dependent catalase-like"/>
    <property type="match status" value="1"/>
</dbReference>
<evidence type="ECO:0000313" key="2">
    <source>
        <dbReference type="Proteomes" id="UP000198744"/>
    </source>
</evidence>